<dbReference type="EMBL" id="JADGMS010000010">
    <property type="protein sequence ID" value="KAF9673781.1"/>
    <property type="molecule type" value="Genomic_DNA"/>
</dbReference>
<sequence>MAISGSLNALKSSKLISWKSCGRVQQTLKRCVEASGTTLHSGKSSTVRLLPELAGKGRYFYFNSKSMPASIDYAQESPLCTTLSNDGVKIRTVEHLLSALEALSVDNCRIEITNLDSDDSGFDCEVPILDGSAREWVERIEKDGLVAAKDECGNDCEKLAPYLNEPVHVSKGDSFVAAFPSPKVRVSYGIDFPQVAIGSQWFSSAPLEDSFYANEIATSRTFCIYEELEHMLDAGLIKGGSLDNAIVCSWNEWILFSVWSHTRDVQKVECNKKFVLVITLSSYLQCQQRENFVAWAVMHFIPLLYAISTIHLRADFSGWKAKTSITKILPHYAVTIKHSTKSCRNNPFDRIVMWTIPLAGNEEIKWQYPSLFSVFFFFLIFFCQFC</sequence>
<organism evidence="14 15">
    <name type="scientific">Salix dunnii</name>
    <dbReference type="NCBI Taxonomy" id="1413687"/>
    <lineage>
        <taxon>Eukaryota</taxon>
        <taxon>Viridiplantae</taxon>
        <taxon>Streptophyta</taxon>
        <taxon>Embryophyta</taxon>
        <taxon>Tracheophyta</taxon>
        <taxon>Spermatophyta</taxon>
        <taxon>Magnoliopsida</taxon>
        <taxon>eudicotyledons</taxon>
        <taxon>Gunneridae</taxon>
        <taxon>Pentapetalae</taxon>
        <taxon>rosids</taxon>
        <taxon>fabids</taxon>
        <taxon>Malpighiales</taxon>
        <taxon>Salicaceae</taxon>
        <taxon>Saliceae</taxon>
        <taxon>Salix</taxon>
    </lineage>
</organism>
<evidence type="ECO:0000313" key="15">
    <source>
        <dbReference type="Proteomes" id="UP000657918"/>
    </source>
</evidence>
<comment type="pathway">
    <text evidence="2">Glycolipid biosynthesis; lipid IV(A) biosynthesis; lipid IV(A) from (3R)-3-hydroxytetradecanoyl-[acyl-carrier-protein] and UDP-N-acetyl-alpha-D-glucosamine: step 2/6.</text>
</comment>
<evidence type="ECO:0000256" key="10">
    <source>
        <dbReference type="ARBA" id="ARBA00023098"/>
    </source>
</evidence>
<gene>
    <name evidence="14" type="ORF">SADUNF_Sadunf10G0059600</name>
</gene>
<comment type="catalytic activity">
    <reaction evidence="11">
        <text>a UDP-3-O-[(3R)-3-hydroxyacyl]-N-acetyl-alpha-D-glucosamine + H2O = a UDP-3-O-[(3R)-3-hydroxyacyl]-alpha-D-glucosamine + acetate</text>
        <dbReference type="Rhea" id="RHEA:67816"/>
        <dbReference type="ChEBI" id="CHEBI:15377"/>
        <dbReference type="ChEBI" id="CHEBI:30089"/>
        <dbReference type="ChEBI" id="CHEBI:137740"/>
        <dbReference type="ChEBI" id="CHEBI:173225"/>
        <dbReference type="EC" id="3.5.1.108"/>
    </reaction>
</comment>
<dbReference type="SUPFAM" id="SSF54211">
    <property type="entry name" value="Ribosomal protein S5 domain 2-like"/>
    <property type="match status" value="2"/>
</dbReference>
<evidence type="ECO:0000256" key="4">
    <source>
        <dbReference type="ARBA" id="ARBA00012745"/>
    </source>
</evidence>
<dbReference type="GO" id="GO:0103117">
    <property type="term" value="F:UDP-3-O-acyl-N-acetylglucosamine deacetylase activity"/>
    <property type="evidence" value="ECO:0007669"/>
    <property type="project" value="UniProtKB-EC"/>
</dbReference>
<comment type="function">
    <text evidence="12">Involved in the biosynthesis of lipid A, a phosphorylated glycolipid that in bacteria anchors the lipopolysaccharide to the outer membrane of the cell. Lipid A-like molecules in plants may serve as structural components of the outer membranes of mitochondria and/or chloroplasts, or may be involved in signal transduction or plant defense responses.</text>
</comment>
<keyword evidence="7" id="KW-0479">Metal-binding</keyword>
<evidence type="ECO:0000256" key="2">
    <source>
        <dbReference type="ARBA" id="ARBA00005002"/>
    </source>
</evidence>
<evidence type="ECO:0000313" key="14">
    <source>
        <dbReference type="EMBL" id="KAF9673781.1"/>
    </source>
</evidence>
<evidence type="ECO:0000256" key="6">
    <source>
        <dbReference type="ARBA" id="ARBA00022556"/>
    </source>
</evidence>
<evidence type="ECO:0000256" key="5">
    <source>
        <dbReference type="ARBA" id="ARBA00022516"/>
    </source>
</evidence>
<dbReference type="GO" id="GO:0009245">
    <property type="term" value="P:lipid A biosynthetic process"/>
    <property type="evidence" value="ECO:0007669"/>
    <property type="project" value="UniProtKB-KW"/>
</dbReference>
<dbReference type="InterPro" id="IPR015870">
    <property type="entry name" value="UDP-acyl_N-AcGlcN_deAcase_N"/>
</dbReference>
<evidence type="ECO:0000256" key="13">
    <source>
        <dbReference type="SAM" id="Phobius"/>
    </source>
</evidence>
<keyword evidence="15" id="KW-1185">Reference proteome</keyword>
<keyword evidence="5" id="KW-0444">Lipid biosynthesis</keyword>
<dbReference type="Gene3D" id="3.30.1700.10">
    <property type="entry name" value="lpxc deacetylase, domain 2"/>
    <property type="match status" value="1"/>
</dbReference>
<keyword evidence="13" id="KW-0472">Membrane</keyword>
<evidence type="ECO:0000256" key="8">
    <source>
        <dbReference type="ARBA" id="ARBA00022801"/>
    </source>
</evidence>
<keyword evidence="6" id="KW-0441">Lipid A biosynthesis</keyword>
<proteinExistence type="inferred from homology"/>
<accession>A0A835JQJ9</accession>
<dbReference type="PANTHER" id="PTHR33694:SF1">
    <property type="entry name" value="UDP-3-O-ACYL-N-ACETYLGLUCOSAMINE DEACETYLASE 1, MITOCHONDRIAL-RELATED"/>
    <property type="match status" value="1"/>
</dbReference>
<keyword evidence="10" id="KW-0443">Lipid metabolism</keyword>
<evidence type="ECO:0000256" key="3">
    <source>
        <dbReference type="ARBA" id="ARBA00006170"/>
    </source>
</evidence>
<dbReference type="GO" id="GO:2001289">
    <property type="term" value="P:lipid X metabolic process"/>
    <property type="evidence" value="ECO:0007669"/>
    <property type="project" value="UniProtKB-ARBA"/>
</dbReference>
<dbReference type="InterPro" id="IPR004463">
    <property type="entry name" value="UDP-acyl_GlcNac_deAcase"/>
</dbReference>
<evidence type="ECO:0000256" key="7">
    <source>
        <dbReference type="ARBA" id="ARBA00022723"/>
    </source>
</evidence>
<comment type="caution">
    <text evidence="14">The sequence shown here is derived from an EMBL/GenBank/DDBJ whole genome shotgun (WGS) entry which is preliminary data.</text>
</comment>
<comment type="cofactor">
    <cofactor evidence="1">
        <name>Zn(2+)</name>
        <dbReference type="ChEBI" id="CHEBI:29105"/>
    </cofactor>
</comment>
<dbReference type="EC" id="3.5.1.108" evidence="4"/>
<dbReference type="Proteomes" id="UP000657918">
    <property type="component" value="Unassembled WGS sequence"/>
</dbReference>
<protein>
    <recommendedName>
        <fullName evidence="4">UDP-3-O-acyl-N-acetylglucosamine deacetylase</fullName>
        <ecNumber evidence="4">3.5.1.108</ecNumber>
    </recommendedName>
</protein>
<evidence type="ECO:0000256" key="11">
    <source>
        <dbReference type="ARBA" id="ARBA00024535"/>
    </source>
</evidence>
<keyword evidence="8" id="KW-0378">Hydrolase</keyword>
<comment type="similarity">
    <text evidence="3">Belongs to the LpxC family.</text>
</comment>
<dbReference type="PANTHER" id="PTHR33694">
    <property type="entry name" value="UDP-3-O-ACYL-N-ACETYLGLUCOSAMINE DEACETYLASE 1, MITOCHONDRIAL-RELATED"/>
    <property type="match status" value="1"/>
</dbReference>
<keyword evidence="13" id="KW-1133">Transmembrane helix</keyword>
<dbReference type="Gene3D" id="3.30.230.20">
    <property type="entry name" value="lpxc deacetylase, domain 1"/>
    <property type="match status" value="1"/>
</dbReference>
<keyword evidence="9" id="KW-0862">Zinc</keyword>
<dbReference type="AlphaFoldDB" id="A0A835JQJ9"/>
<dbReference type="GO" id="GO:0046872">
    <property type="term" value="F:metal ion binding"/>
    <property type="evidence" value="ECO:0007669"/>
    <property type="project" value="UniProtKB-KW"/>
</dbReference>
<dbReference type="OrthoDB" id="10265200at2759"/>
<dbReference type="Pfam" id="PF03331">
    <property type="entry name" value="LpxC"/>
    <property type="match status" value="1"/>
</dbReference>
<reference evidence="14 15" key="1">
    <citation type="submission" date="2020-10" db="EMBL/GenBank/DDBJ databases">
        <title>Plant Genome Project.</title>
        <authorList>
            <person name="Zhang R.-G."/>
        </authorList>
    </citation>
    <scope>NUCLEOTIDE SEQUENCE [LARGE SCALE GENOMIC DNA]</scope>
    <source>
        <strain evidence="14">FAFU-HL-1</strain>
        <tissue evidence="14">Leaf</tissue>
    </source>
</reference>
<dbReference type="GO" id="GO:0005739">
    <property type="term" value="C:mitochondrion"/>
    <property type="evidence" value="ECO:0007669"/>
    <property type="project" value="UniProtKB-ARBA"/>
</dbReference>
<evidence type="ECO:0000256" key="12">
    <source>
        <dbReference type="ARBA" id="ARBA00024987"/>
    </source>
</evidence>
<dbReference type="GO" id="GO:0016020">
    <property type="term" value="C:membrane"/>
    <property type="evidence" value="ECO:0007669"/>
    <property type="project" value="GOC"/>
</dbReference>
<keyword evidence="13" id="KW-0812">Transmembrane</keyword>
<dbReference type="InterPro" id="IPR020568">
    <property type="entry name" value="Ribosomal_Su5_D2-typ_SF"/>
</dbReference>
<dbReference type="InterPro" id="IPR011334">
    <property type="entry name" value="UDP-acyl_GlcNac_deAcase_C"/>
</dbReference>
<dbReference type="UniPathway" id="UPA00359">
    <property type="reaction ID" value="UER00478"/>
</dbReference>
<evidence type="ECO:0000256" key="1">
    <source>
        <dbReference type="ARBA" id="ARBA00001947"/>
    </source>
</evidence>
<feature type="transmembrane region" description="Helical" evidence="13">
    <location>
        <begin position="366"/>
        <end position="385"/>
    </location>
</feature>
<evidence type="ECO:0000256" key="9">
    <source>
        <dbReference type="ARBA" id="ARBA00022833"/>
    </source>
</evidence>
<name>A0A835JQJ9_9ROSI</name>